<reference evidence="4 5" key="1">
    <citation type="submission" date="2020-06" db="EMBL/GenBank/DDBJ databases">
        <title>Oricola thermophila sp. nov. isolated from a tidal sediments.</title>
        <authorList>
            <person name="Kwon K.K."/>
            <person name="Yang S.-H."/>
            <person name="Park M.-J."/>
        </authorList>
    </citation>
    <scope>NUCLEOTIDE SEQUENCE [LARGE SCALE GENOMIC DNA]</scope>
    <source>
        <strain evidence="4 5">MEBiC13590</strain>
    </source>
</reference>
<evidence type="ECO:0000313" key="4">
    <source>
        <dbReference type="EMBL" id="QKV19663.1"/>
    </source>
</evidence>
<keyword evidence="2" id="KW-0456">Lyase</keyword>
<dbReference type="GO" id="GO:0046872">
    <property type="term" value="F:metal ion binding"/>
    <property type="evidence" value="ECO:0007669"/>
    <property type="project" value="UniProtKB-KW"/>
</dbReference>
<dbReference type="SUPFAM" id="SSF53639">
    <property type="entry name" value="AraD/HMP-PK domain-like"/>
    <property type="match status" value="1"/>
</dbReference>
<dbReference type="Gene3D" id="3.40.225.10">
    <property type="entry name" value="Class II aldolase/adducin N-terminal domain"/>
    <property type="match status" value="1"/>
</dbReference>
<protein>
    <submittedName>
        <fullName evidence="4">Class II aldolase/adducin family protein</fullName>
    </submittedName>
</protein>
<dbReference type="PANTHER" id="PTHR22789:SF0">
    <property type="entry name" value="3-OXO-TETRONATE 4-PHOSPHATE DECARBOXYLASE-RELATED"/>
    <property type="match status" value="1"/>
</dbReference>
<accession>A0A6N1VGM9</accession>
<dbReference type="Proteomes" id="UP000509367">
    <property type="component" value="Chromosome"/>
</dbReference>
<dbReference type="PANTHER" id="PTHR22789">
    <property type="entry name" value="FUCULOSE PHOSPHATE ALDOLASE"/>
    <property type="match status" value="1"/>
</dbReference>
<evidence type="ECO:0000256" key="2">
    <source>
        <dbReference type="ARBA" id="ARBA00023239"/>
    </source>
</evidence>
<dbReference type="AlphaFoldDB" id="A0A6N1VGM9"/>
<dbReference type="SMART" id="SM01007">
    <property type="entry name" value="Aldolase_II"/>
    <property type="match status" value="1"/>
</dbReference>
<dbReference type="EMBL" id="CP054836">
    <property type="protein sequence ID" value="QKV19663.1"/>
    <property type="molecule type" value="Genomic_DNA"/>
</dbReference>
<dbReference type="InterPro" id="IPR036409">
    <property type="entry name" value="Aldolase_II/adducin_N_sf"/>
</dbReference>
<organism evidence="4 5">
    <name type="scientific">Oricola thermophila</name>
    <dbReference type="NCBI Taxonomy" id="2742145"/>
    <lineage>
        <taxon>Bacteria</taxon>
        <taxon>Pseudomonadati</taxon>
        <taxon>Pseudomonadota</taxon>
        <taxon>Alphaproteobacteria</taxon>
        <taxon>Hyphomicrobiales</taxon>
        <taxon>Ahrensiaceae</taxon>
        <taxon>Oricola</taxon>
    </lineage>
</organism>
<sequence length="235" mass="25287">MGSSREAIIDELVLANRILANENVLDAFGHVSLRDPDDPGAFFLSRSRSPGLVEARDIMRFDLEANVLDGDLKPYLETVIHAAIFKARSDVMSVVHHHDPAVLPFAVSPARLRPVFHLGAVAGAEVPVWDSQQEFGDTSLLVSDMAMANSLARAMGSGPAVLLKRHGACCAANSLKQAVFVAICMRDNARLLAEALALGEPSYLTPGEIRAAAAKHDGGAPVERAWEFWASRLEP</sequence>
<dbReference type="RefSeq" id="WP_175277555.1">
    <property type="nucleotide sequence ID" value="NZ_CP054836.1"/>
</dbReference>
<dbReference type="GO" id="GO:0005829">
    <property type="term" value="C:cytosol"/>
    <property type="evidence" value="ECO:0007669"/>
    <property type="project" value="TreeGrafter"/>
</dbReference>
<dbReference type="Pfam" id="PF00596">
    <property type="entry name" value="Aldolase_II"/>
    <property type="match status" value="1"/>
</dbReference>
<evidence type="ECO:0000256" key="1">
    <source>
        <dbReference type="ARBA" id="ARBA00022723"/>
    </source>
</evidence>
<feature type="domain" description="Class II aldolase/adducin N-terminal" evidence="3">
    <location>
        <begin position="10"/>
        <end position="193"/>
    </location>
</feature>
<dbReference type="InterPro" id="IPR001303">
    <property type="entry name" value="Aldolase_II/adducin_N"/>
</dbReference>
<name>A0A6N1VGM9_9HYPH</name>
<evidence type="ECO:0000313" key="5">
    <source>
        <dbReference type="Proteomes" id="UP000509367"/>
    </source>
</evidence>
<dbReference type="GO" id="GO:0019323">
    <property type="term" value="P:pentose catabolic process"/>
    <property type="evidence" value="ECO:0007669"/>
    <property type="project" value="TreeGrafter"/>
</dbReference>
<dbReference type="GO" id="GO:0016832">
    <property type="term" value="F:aldehyde-lyase activity"/>
    <property type="evidence" value="ECO:0007669"/>
    <property type="project" value="TreeGrafter"/>
</dbReference>
<dbReference type="KEGG" id="orm:HTY61_14970"/>
<proteinExistence type="predicted"/>
<dbReference type="InterPro" id="IPR050197">
    <property type="entry name" value="Aldolase_class_II_sugar_metab"/>
</dbReference>
<keyword evidence="1" id="KW-0479">Metal-binding</keyword>
<gene>
    <name evidence="4" type="ORF">HTY61_14970</name>
</gene>
<evidence type="ECO:0000259" key="3">
    <source>
        <dbReference type="SMART" id="SM01007"/>
    </source>
</evidence>
<keyword evidence="5" id="KW-1185">Reference proteome</keyword>